<dbReference type="AlphaFoldDB" id="A0A840IKS3"/>
<dbReference type="Gene3D" id="3.20.20.70">
    <property type="entry name" value="Aldolase class I"/>
    <property type="match status" value="1"/>
</dbReference>
<evidence type="ECO:0000313" key="2">
    <source>
        <dbReference type="EMBL" id="MBB4664733.1"/>
    </source>
</evidence>
<evidence type="ECO:0000313" key="3">
    <source>
        <dbReference type="Proteomes" id="UP000585272"/>
    </source>
</evidence>
<dbReference type="Proteomes" id="UP000585272">
    <property type="component" value="Unassembled WGS sequence"/>
</dbReference>
<name>A0A840IKS3_9ACTN</name>
<dbReference type="EC" id="2.2.1.2" evidence="2"/>
<evidence type="ECO:0000256" key="1">
    <source>
        <dbReference type="ARBA" id="ARBA00023270"/>
    </source>
</evidence>
<gene>
    <name evidence="2" type="ORF">BDZ31_004348</name>
</gene>
<dbReference type="RefSeq" id="WP_183345026.1">
    <property type="nucleotide sequence ID" value="NZ_JACHNU010000008.1"/>
</dbReference>
<keyword evidence="1" id="KW-0704">Schiff base</keyword>
<dbReference type="InterPro" id="IPR013785">
    <property type="entry name" value="Aldolase_TIM"/>
</dbReference>
<protein>
    <submittedName>
        <fullName evidence="2">Transaldolase</fullName>
        <ecNumber evidence="2">2.2.1.2</ecNumber>
    </submittedName>
</protein>
<dbReference type="GO" id="GO:0005975">
    <property type="term" value="P:carbohydrate metabolic process"/>
    <property type="evidence" value="ECO:0007669"/>
    <property type="project" value="InterPro"/>
</dbReference>
<keyword evidence="2" id="KW-0808">Transferase</keyword>
<dbReference type="EMBL" id="JACHNU010000008">
    <property type="protein sequence ID" value="MBB4664733.1"/>
    <property type="molecule type" value="Genomic_DNA"/>
</dbReference>
<keyword evidence="3" id="KW-1185">Reference proteome</keyword>
<dbReference type="GO" id="GO:0004801">
    <property type="term" value="F:transaldolase activity"/>
    <property type="evidence" value="ECO:0007669"/>
    <property type="project" value="UniProtKB-EC"/>
</dbReference>
<comment type="caution">
    <text evidence="2">The sequence shown here is derived from an EMBL/GenBank/DDBJ whole genome shotgun (WGS) entry which is preliminary data.</text>
</comment>
<dbReference type="InterPro" id="IPR001585">
    <property type="entry name" value="TAL/FSA"/>
</dbReference>
<dbReference type="PANTHER" id="PTHR10683">
    <property type="entry name" value="TRANSALDOLASE"/>
    <property type="match status" value="1"/>
</dbReference>
<reference evidence="2 3" key="1">
    <citation type="submission" date="2020-08" db="EMBL/GenBank/DDBJ databases">
        <title>Genomic Encyclopedia of Archaeal and Bacterial Type Strains, Phase II (KMG-II): from individual species to whole genera.</title>
        <authorList>
            <person name="Goeker M."/>
        </authorList>
    </citation>
    <scope>NUCLEOTIDE SEQUENCE [LARGE SCALE GENOMIC DNA]</scope>
    <source>
        <strain evidence="2 3">DSM 23288</strain>
    </source>
</reference>
<organism evidence="2 3">
    <name type="scientific">Conexibacter arvalis</name>
    <dbReference type="NCBI Taxonomy" id="912552"/>
    <lineage>
        <taxon>Bacteria</taxon>
        <taxon>Bacillati</taxon>
        <taxon>Actinomycetota</taxon>
        <taxon>Thermoleophilia</taxon>
        <taxon>Solirubrobacterales</taxon>
        <taxon>Conexibacteraceae</taxon>
        <taxon>Conexibacter</taxon>
    </lineage>
</organism>
<dbReference type="Pfam" id="PF00923">
    <property type="entry name" value="TAL_FSA"/>
    <property type="match status" value="1"/>
</dbReference>
<accession>A0A840IKS3</accession>
<dbReference type="PANTHER" id="PTHR10683:SF40">
    <property type="entry name" value="FRUCTOSE-6-PHOSPHATE ALDOLASE 1-RELATED"/>
    <property type="match status" value="1"/>
</dbReference>
<proteinExistence type="predicted"/>
<dbReference type="SUPFAM" id="SSF51569">
    <property type="entry name" value="Aldolase"/>
    <property type="match status" value="1"/>
</dbReference>
<sequence>MRLFVDTSSVAEVEQIAPWGVLSGARTSRASLRAAGAADPDAEIVQLADLLDATVTVLLDGDDPERLIEQGLELEQLHEHAVAALPCTPAGLEAASELEAQELAVEVAHVFSAAQALLAAEAGAALVSTELSPLEAAAIDAGETLQAMIESLHTGETTAQVLAGGISSPQQVVLAARLGAENAAVPAAVLRRMLAHPLTGAAMERARTR</sequence>